<keyword evidence="1" id="KW-0472">Membrane</keyword>
<evidence type="ECO:0000313" key="4">
    <source>
        <dbReference type="Proteomes" id="UP000321393"/>
    </source>
</evidence>
<dbReference type="EMBL" id="SSTE01008544">
    <property type="protein sequence ID" value="KAA0055393.1"/>
    <property type="molecule type" value="Genomic_DNA"/>
</dbReference>
<dbReference type="Proteomes" id="UP000321393">
    <property type="component" value="Unassembled WGS sequence"/>
</dbReference>
<feature type="domain" description="PGG" evidence="2">
    <location>
        <begin position="51"/>
        <end position="118"/>
    </location>
</feature>
<keyword evidence="1" id="KW-1133">Transmembrane helix</keyword>
<feature type="transmembrane region" description="Helical" evidence="1">
    <location>
        <begin position="63"/>
        <end position="82"/>
    </location>
</feature>
<dbReference type="PANTHER" id="PTHR24177:SF365">
    <property type="entry name" value="ANKYRIN REPEAT-CONTAINING PROTEIN NPR4-LIKE ISOFORM X1"/>
    <property type="match status" value="1"/>
</dbReference>
<name>A0A5A7UHH8_CUCMM</name>
<keyword evidence="1" id="KW-0812">Transmembrane</keyword>
<evidence type="ECO:0000259" key="2">
    <source>
        <dbReference type="Pfam" id="PF13962"/>
    </source>
</evidence>
<reference evidence="3 4" key="1">
    <citation type="submission" date="2019-08" db="EMBL/GenBank/DDBJ databases">
        <title>Draft genome sequences of two oriental melons (Cucumis melo L. var makuwa).</title>
        <authorList>
            <person name="Kwon S.-Y."/>
        </authorList>
    </citation>
    <scope>NUCLEOTIDE SEQUENCE [LARGE SCALE GENOMIC DNA]</scope>
    <source>
        <strain evidence="4">cv. SW 3</strain>
        <tissue evidence="3">Leaf</tissue>
    </source>
</reference>
<evidence type="ECO:0000256" key="1">
    <source>
        <dbReference type="SAM" id="Phobius"/>
    </source>
</evidence>
<gene>
    <name evidence="3" type="ORF">E6C27_scaffold80G002390</name>
</gene>
<dbReference type="InterPro" id="IPR026961">
    <property type="entry name" value="PGG_dom"/>
</dbReference>
<dbReference type="AlphaFoldDB" id="A0A5A7UHH8"/>
<organism evidence="3 4">
    <name type="scientific">Cucumis melo var. makuwa</name>
    <name type="common">Oriental melon</name>
    <dbReference type="NCBI Taxonomy" id="1194695"/>
    <lineage>
        <taxon>Eukaryota</taxon>
        <taxon>Viridiplantae</taxon>
        <taxon>Streptophyta</taxon>
        <taxon>Embryophyta</taxon>
        <taxon>Tracheophyta</taxon>
        <taxon>Spermatophyta</taxon>
        <taxon>Magnoliopsida</taxon>
        <taxon>eudicotyledons</taxon>
        <taxon>Gunneridae</taxon>
        <taxon>Pentapetalae</taxon>
        <taxon>rosids</taxon>
        <taxon>fabids</taxon>
        <taxon>Cucurbitales</taxon>
        <taxon>Cucurbitaceae</taxon>
        <taxon>Benincaseae</taxon>
        <taxon>Cucumis</taxon>
    </lineage>
</organism>
<feature type="transmembrane region" description="Helical" evidence="1">
    <location>
        <begin position="94"/>
        <end position="120"/>
    </location>
</feature>
<feature type="transmembrane region" description="Helical" evidence="1">
    <location>
        <begin position="39"/>
        <end position="57"/>
    </location>
</feature>
<sequence>MHGCGNSSPDALFLQRHSRFQEATMIRMHGIPIFRQNKAFMVFVISDVIEAFTVFVISDVVALVMSITSILSSLSIFISRYAEEDFLVNLPFKLMLGFSTLVVSVASMSVAFSATFFLVYDKAETKLPWVIAVVSGIPLSYFLMLHSDKCNYTDVVHLSSFIVF</sequence>
<dbReference type="Pfam" id="PF13962">
    <property type="entry name" value="PGG"/>
    <property type="match status" value="1"/>
</dbReference>
<comment type="caution">
    <text evidence="3">The sequence shown here is derived from an EMBL/GenBank/DDBJ whole genome shotgun (WGS) entry which is preliminary data.</text>
</comment>
<feature type="transmembrane region" description="Helical" evidence="1">
    <location>
        <begin position="126"/>
        <end position="144"/>
    </location>
</feature>
<protein>
    <submittedName>
        <fullName evidence="3">Ankyrin repeat-containing protein</fullName>
    </submittedName>
</protein>
<evidence type="ECO:0000313" key="3">
    <source>
        <dbReference type="EMBL" id="KAA0055393.1"/>
    </source>
</evidence>
<dbReference type="GO" id="GO:0016020">
    <property type="term" value="C:membrane"/>
    <property type="evidence" value="ECO:0007669"/>
    <property type="project" value="TreeGrafter"/>
</dbReference>
<dbReference type="PANTHER" id="PTHR24177">
    <property type="entry name" value="CASKIN"/>
    <property type="match status" value="1"/>
</dbReference>
<proteinExistence type="predicted"/>
<dbReference type="OrthoDB" id="1652385at2759"/>
<accession>A0A5A7UHH8</accession>